<dbReference type="PANTHER" id="PTHR42041:SF1">
    <property type="entry name" value="DNA ENDONUCLEASE ACTIVATOR CTP1 C-TERMINAL DOMAIN-CONTAINING PROTEIN"/>
    <property type="match status" value="1"/>
</dbReference>
<sequence>MERPSTRDGSSTPTPTLPTTPSPTKRASTGPSETMAPFDPVSSDRLNTPQHQQQPGSEKRHSIHTLVSPTRSSHSRDSSVSDKINQFNTLASQNKSLERKTADAALKRAMLGREEAEAEMRKYRDEARALKRQVEEGRDRERRVGERLETVMEQYGRAKETHAHTQTLWEKEIRRTRKETFKSQSTIVKLQEELKSARTSLKSAQETLEREKERSLNREQEAFQARYNLVGLQEQLDKNRTELEQALEKIKTVEQERDAFKTLAKTEEDVTRIASEGRLPLPSGEDEDDEFGSPRKTNSSRAVSLSLVDVRSSAASEAEIDELTRLWQWEKQRADRAADQVEYLEAECRLRACSCMKKRPRSSMVGMLSPKRQKREIAPLADPSDRMILSEKAIIPPPHEVNAHAVPQSVKKTNKIRPKEREERRATIFLPDLGTFRTVSMEEAEALERSKEHEKDEGGDSQMKDAPAPVPAPVPVPAPAPAPVFVGVPEVPERYSRTPSVEPPSFALLGQERASLVSLLNAPHPQTQHMGANTPTFPTTPCPTAVPAERTAASTNAQPAFYQQQPPSRIPLSRQDPNIELNQQENNSLKTSFNSRPHTATSFYTMTTTVPLREETAEPSMAKKLLALQKTPTRSHTAPELEMPTWDANNPALTPTMTREQALAKIRERRGRAKSGNAGTVTPYKGMMKGRGDRRDMSAPVGRKGRMG</sequence>
<evidence type="ECO:0000256" key="2">
    <source>
        <dbReference type="SAM" id="MobiDB-lite"/>
    </source>
</evidence>
<feature type="region of interest" description="Disordered" evidence="2">
    <location>
        <begin position="1"/>
        <end position="100"/>
    </location>
</feature>
<reference evidence="4" key="1">
    <citation type="submission" date="2014-12" db="EMBL/GenBank/DDBJ databases">
        <title>Genome Sequence of Valsa Canker Pathogens Uncovers a Specific Adaption of Colonization on Woody Bark.</title>
        <authorList>
            <person name="Yin Z."/>
            <person name="Liu H."/>
            <person name="Gao X."/>
            <person name="Li Z."/>
            <person name="Song N."/>
            <person name="Ke X."/>
            <person name="Dai Q."/>
            <person name="Wu Y."/>
            <person name="Sun Y."/>
            <person name="Xu J.-R."/>
            <person name="Kang Z.K."/>
            <person name="Wang L."/>
            <person name="Huang L."/>
        </authorList>
    </citation>
    <scope>NUCLEOTIDE SEQUENCE [LARGE SCALE GENOMIC DNA]</scope>
    <source>
        <strain evidence="4">SXYL134</strain>
    </source>
</reference>
<evidence type="ECO:0000256" key="1">
    <source>
        <dbReference type="SAM" id="Coils"/>
    </source>
</evidence>
<protein>
    <submittedName>
        <fullName evidence="3">Uncharacterized protein</fullName>
    </submittedName>
</protein>
<name>A0A194VAD9_CYTMA</name>
<organism evidence="3 4">
    <name type="scientific">Cytospora mali</name>
    <name type="common">Apple Valsa canker fungus</name>
    <name type="synonym">Valsa mali</name>
    <dbReference type="NCBI Taxonomy" id="578113"/>
    <lineage>
        <taxon>Eukaryota</taxon>
        <taxon>Fungi</taxon>
        <taxon>Dikarya</taxon>
        <taxon>Ascomycota</taxon>
        <taxon>Pezizomycotina</taxon>
        <taxon>Sordariomycetes</taxon>
        <taxon>Sordariomycetidae</taxon>
        <taxon>Diaporthales</taxon>
        <taxon>Cytosporaceae</taxon>
        <taxon>Cytospora</taxon>
    </lineage>
</organism>
<keyword evidence="4" id="KW-1185">Reference proteome</keyword>
<keyword evidence="1" id="KW-0175">Coiled coil</keyword>
<dbReference type="AlphaFoldDB" id="A0A194VAD9"/>
<dbReference type="EMBL" id="KN714764">
    <property type="protein sequence ID" value="KUI60992.1"/>
    <property type="molecule type" value="Genomic_DNA"/>
</dbReference>
<feature type="compositionally biased region" description="Basic and acidic residues" evidence="2">
    <location>
        <begin position="446"/>
        <end position="458"/>
    </location>
</feature>
<dbReference type="OrthoDB" id="4495335at2759"/>
<gene>
    <name evidence="3" type="ORF">VP1G_08172</name>
</gene>
<feature type="coiled-coil region" evidence="1">
    <location>
        <begin position="187"/>
        <end position="263"/>
    </location>
</feature>
<feature type="region of interest" description="Disordered" evidence="2">
    <location>
        <begin position="271"/>
        <end position="298"/>
    </location>
</feature>
<evidence type="ECO:0000313" key="4">
    <source>
        <dbReference type="Proteomes" id="UP000078576"/>
    </source>
</evidence>
<dbReference type="STRING" id="694573.A0A194VAD9"/>
<feature type="region of interest" description="Disordered" evidence="2">
    <location>
        <begin position="633"/>
        <end position="653"/>
    </location>
</feature>
<accession>A0A194VAD9</accession>
<feature type="region of interest" description="Disordered" evidence="2">
    <location>
        <begin position="443"/>
        <end position="472"/>
    </location>
</feature>
<feature type="compositionally biased region" description="Polar residues" evidence="2">
    <location>
        <begin position="83"/>
        <end position="95"/>
    </location>
</feature>
<dbReference type="PANTHER" id="PTHR42041">
    <property type="entry name" value="DNA ENDONUCLEASE ACTIVATOR CTP1 C-TERMINAL DOMAIN-CONTAINING PROTEIN"/>
    <property type="match status" value="1"/>
</dbReference>
<feature type="region of interest" description="Disordered" evidence="2">
    <location>
        <begin position="670"/>
        <end position="708"/>
    </location>
</feature>
<evidence type="ECO:0000313" key="3">
    <source>
        <dbReference type="EMBL" id="KUI60992.1"/>
    </source>
</evidence>
<proteinExistence type="predicted"/>
<feature type="coiled-coil region" evidence="1">
    <location>
        <begin position="106"/>
        <end position="140"/>
    </location>
</feature>
<feature type="compositionally biased region" description="Polar residues" evidence="2">
    <location>
        <begin position="44"/>
        <end position="56"/>
    </location>
</feature>
<dbReference type="Proteomes" id="UP000078576">
    <property type="component" value="Unassembled WGS sequence"/>
</dbReference>